<dbReference type="Proteomes" id="UP001058860">
    <property type="component" value="Chromosome"/>
</dbReference>
<evidence type="ECO:0000313" key="2">
    <source>
        <dbReference type="Proteomes" id="UP001058860"/>
    </source>
</evidence>
<organism evidence="1 2">
    <name type="scientific">Svornostia abyssi</name>
    <dbReference type="NCBI Taxonomy" id="2898438"/>
    <lineage>
        <taxon>Bacteria</taxon>
        <taxon>Bacillati</taxon>
        <taxon>Actinomycetota</taxon>
        <taxon>Thermoleophilia</taxon>
        <taxon>Solirubrobacterales</taxon>
        <taxon>Baekduiaceae</taxon>
        <taxon>Svornostia</taxon>
    </lineage>
</organism>
<reference evidence="2" key="1">
    <citation type="submission" date="2021-11" db="EMBL/GenBank/DDBJ databases">
        <title>Cultivation dependent microbiological survey of springs from the worlds oldest radium mine currently devoted to the extraction of radon-saturated water.</title>
        <authorList>
            <person name="Kapinusova G."/>
            <person name="Smrhova T."/>
            <person name="Strejcek M."/>
            <person name="Suman J."/>
            <person name="Jani K."/>
            <person name="Pajer P."/>
            <person name="Uhlik O."/>
        </authorList>
    </citation>
    <scope>NUCLEOTIDE SEQUENCE [LARGE SCALE GENOMIC DNA]</scope>
    <source>
        <strain evidence="2">J379</strain>
    </source>
</reference>
<protein>
    <submittedName>
        <fullName evidence="1">Uncharacterized protein</fullName>
    </submittedName>
</protein>
<evidence type="ECO:0000313" key="1">
    <source>
        <dbReference type="EMBL" id="UUY04343.1"/>
    </source>
</evidence>
<accession>A0ABY5PI42</accession>
<gene>
    <name evidence="1" type="ORF">LRS13_02070</name>
</gene>
<proteinExistence type="predicted"/>
<name>A0ABY5PI42_9ACTN</name>
<dbReference type="RefSeq" id="WP_353864827.1">
    <property type="nucleotide sequence ID" value="NZ_CP088295.1"/>
</dbReference>
<dbReference type="EMBL" id="CP088295">
    <property type="protein sequence ID" value="UUY04343.1"/>
    <property type="molecule type" value="Genomic_DNA"/>
</dbReference>
<keyword evidence="2" id="KW-1185">Reference proteome</keyword>
<sequence length="85" mass="9933">MDEPEKYELFLRVADGEEECLYLIEHWFAEQPDATTITSLFADAKYTFATLYPDVEAEDFSVEVRRLRPIQVRGPEFPERMGDPT</sequence>